<evidence type="ECO:0000256" key="3">
    <source>
        <dbReference type="ARBA" id="ARBA00022692"/>
    </source>
</evidence>
<feature type="transmembrane region" description="Helical" evidence="8">
    <location>
        <begin position="212"/>
        <end position="232"/>
    </location>
</feature>
<sequence>MPALSLSANFRRDLLAASLEFVGTTLFLLLGLGGIQAVTAEKASSAGHVTDVDQALYIATCMGLSLVVCAWIFFRITGSLFNPCITVSLMLLGILPPFRGLLYCVAQFLGSILASAILLGLTGTLSVNTFLSPRTTPTKGIFIEMFITGTLVIAVLMLAVEKHQVTAFAPVGIGLTLFSCHLFAVYYTGASMNTARSFGPALVSGFPTADHWVYWVGPLLGSIIGSTFYVVCKHCQYWTLNPHQDTNDHTKSPGDPVGVAHVLVGQISERLPRLSVSTGSSRRGRGSSTLAPDGQEMCNV</sequence>
<dbReference type="Gene3D" id="1.20.1080.10">
    <property type="entry name" value="Glycerol uptake facilitator protein"/>
    <property type="match status" value="1"/>
</dbReference>
<dbReference type="Proteomes" id="UP001219525">
    <property type="component" value="Unassembled WGS sequence"/>
</dbReference>
<evidence type="ECO:0000256" key="2">
    <source>
        <dbReference type="ARBA" id="ARBA00006175"/>
    </source>
</evidence>
<dbReference type="GO" id="GO:0015250">
    <property type="term" value="F:water channel activity"/>
    <property type="evidence" value="ECO:0007669"/>
    <property type="project" value="TreeGrafter"/>
</dbReference>
<dbReference type="PANTHER" id="PTHR19139">
    <property type="entry name" value="AQUAPORIN TRANSPORTER"/>
    <property type="match status" value="1"/>
</dbReference>
<keyword evidence="3 6" id="KW-0812">Transmembrane</keyword>
<reference evidence="9" key="1">
    <citation type="submission" date="2023-03" db="EMBL/GenBank/DDBJ databases">
        <title>Massive genome expansion in bonnet fungi (Mycena s.s.) driven by repeated elements and novel gene families across ecological guilds.</title>
        <authorList>
            <consortium name="Lawrence Berkeley National Laboratory"/>
            <person name="Harder C.B."/>
            <person name="Miyauchi S."/>
            <person name="Viragh M."/>
            <person name="Kuo A."/>
            <person name="Thoen E."/>
            <person name="Andreopoulos B."/>
            <person name="Lu D."/>
            <person name="Skrede I."/>
            <person name="Drula E."/>
            <person name="Henrissat B."/>
            <person name="Morin E."/>
            <person name="Kohler A."/>
            <person name="Barry K."/>
            <person name="LaButti K."/>
            <person name="Morin E."/>
            <person name="Salamov A."/>
            <person name="Lipzen A."/>
            <person name="Mereny Z."/>
            <person name="Hegedus B."/>
            <person name="Baldrian P."/>
            <person name="Stursova M."/>
            <person name="Weitz H."/>
            <person name="Taylor A."/>
            <person name="Grigoriev I.V."/>
            <person name="Nagy L.G."/>
            <person name="Martin F."/>
            <person name="Kauserud H."/>
        </authorList>
    </citation>
    <scope>NUCLEOTIDE SEQUENCE</scope>
    <source>
        <strain evidence="9">9144</strain>
    </source>
</reference>
<dbReference type="InterPro" id="IPR000425">
    <property type="entry name" value="MIP"/>
</dbReference>
<comment type="similarity">
    <text evidence="2 6">Belongs to the MIP/aquaporin (TC 1.A.8) family.</text>
</comment>
<keyword evidence="4 8" id="KW-1133">Transmembrane helix</keyword>
<accession>A0AAD6YGH5</accession>
<dbReference type="GO" id="GO:0005886">
    <property type="term" value="C:plasma membrane"/>
    <property type="evidence" value="ECO:0007669"/>
    <property type="project" value="TreeGrafter"/>
</dbReference>
<name>A0AAD6YGH5_9AGAR</name>
<dbReference type="PRINTS" id="PR00783">
    <property type="entry name" value="MINTRINSICP"/>
</dbReference>
<protein>
    <submittedName>
        <fullName evidence="9">Aquaporin-like protein</fullName>
    </submittedName>
</protein>
<evidence type="ECO:0000256" key="5">
    <source>
        <dbReference type="ARBA" id="ARBA00023136"/>
    </source>
</evidence>
<keyword evidence="6" id="KW-0813">Transport</keyword>
<feature type="transmembrane region" description="Helical" evidence="8">
    <location>
        <begin position="56"/>
        <end position="74"/>
    </location>
</feature>
<organism evidence="9 10">
    <name type="scientific">Mycena pura</name>
    <dbReference type="NCBI Taxonomy" id="153505"/>
    <lineage>
        <taxon>Eukaryota</taxon>
        <taxon>Fungi</taxon>
        <taxon>Dikarya</taxon>
        <taxon>Basidiomycota</taxon>
        <taxon>Agaricomycotina</taxon>
        <taxon>Agaricomycetes</taxon>
        <taxon>Agaricomycetidae</taxon>
        <taxon>Agaricales</taxon>
        <taxon>Marasmiineae</taxon>
        <taxon>Mycenaceae</taxon>
        <taxon>Mycena</taxon>
    </lineage>
</organism>
<evidence type="ECO:0000256" key="8">
    <source>
        <dbReference type="SAM" id="Phobius"/>
    </source>
</evidence>
<comment type="caution">
    <text evidence="9">The sequence shown here is derived from an EMBL/GenBank/DDBJ whole genome shotgun (WGS) entry which is preliminary data.</text>
</comment>
<dbReference type="AlphaFoldDB" id="A0AAD6YGH5"/>
<evidence type="ECO:0000256" key="7">
    <source>
        <dbReference type="SAM" id="MobiDB-lite"/>
    </source>
</evidence>
<feature type="transmembrane region" description="Helical" evidence="8">
    <location>
        <begin position="100"/>
        <end position="121"/>
    </location>
</feature>
<keyword evidence="5 8" id="KW-0472">Membrane</keyword>
<proteinExistence type="inferred from homology"/>
<feature type="transmembrane region" description="Helical" evidence="8">
    <location>
        <begin position="167"/>
        <end position="187"/>
    </location>
</feature>
<dbReference type="EMBL" id="JARJCW010000010">
    <property type="protein sequence ID" value="KAJ7220286.1"/>
    <property type="molecule type" value="Genomic_DNA"/>
</dbReference>
<comment type="subcellular location">
    <subcellularLocation>
        <location evidence="1">Membrane</location>
        <topology evidence="1">Multi-pass membrane protein</topology>
    </subcellularLocation>
</comment>
<evidence type="ECO:0000313" key="9">
    <source>
        <dbReference type="EMBL" id="KAJ7220286.1"/>
    </source>
</evidence>
<evidence type="ECO:0000313" key="10">
    <source>
        <dbReference type="Proteomes" id="UP001219525"/>
    </source>
</evidence>
<dbReference type="SUPFAM" id="SSF81338">
    <property type="entry name" value="Aquaporin-like"/>
    <property type="match status" value="1"/>
</dbReference>
<keyword evidence="10" id="KW-1185">Reference proteome</keyword>
<dbReference type="InterPro" id="IPR023271">
    <property type="entry name" value="Aquaporin-like"/>
</dbReference>
<feature type="region of interest" description="Disordered" evidence="7">
    <location>
        <begin position="275"/>
        <end position="300"/>
    </location>
</feature>
<dbReference type="PANTHER" id="PTHR19139:SF199">
    <property type="entry name" value="MIP17260P"/>
    <property type="match status" value="1"/>
</dbReference>
<dbReference type="Pfam" id="PF00230">
    <property type="entry name" value="MIP"/>
    <property type="match status" value="1"/>
</dbReference>
<gene>
    <name evidence="9" type="ORF">GGX14DRAFT_549574</name>
</gene>
<evidence type="ECO:0000256" key="6">
    <source>
        <dbReference type="RuleBase" id="RU000477"/>
    </source>
</evidence>
<feature type="transmembrane region" description="Helical" evidence="8">
    <location>
        <begin position="141"/>
        <end position="160"/>
    </location>
</feature>
<evidence type="ECO:0000256" key="4">
    <source>
        <dbReference type="ARBA" id="ARBA00022989"/>
    </source>
</evidence>
<evidence type="ECO:0000256" key="1">
    <source>
        <dbReference type="ARBA" id="ARBA00004141"/>
    </source>
</evidence>
<dbReference type="InterPro" id="IPR034294">
    <property type="entry name" value="Aquaporin_transptr"/>
</dbReference>
<feature type="compositionally biased region" description="Low complexity" evidence="7">
    <location>
        <begin position="277"/>
        <end position="289"/>
    </location>
</feature>